<accession>X1J0K1</accession>
<dbReference type="CDD" id="cd00851">
    <property type="entry name" value="MTH1175"/>
    <property type="match status" value="1"/>
</dbReference>
<dbReference type="Gene3D" id="3.30.420.130">
    <property type="entry name" value="Dinitrogenase iron-molybdenum cofactor biosynthesis domain"/>
    <property type="match status" value="1"/>
</dbReference>
<dbReference type="AlphaFoldDB" id="X1J0K1"/>
<dbReference type="InterPro" id="IPR033913">
    <property type="entry name" value="MTH1175_dom"/>
</dbReference>
<gene>
    <name evidence="2" type="ORF">S03H2_47459</name>
</gene>
<dbReference type="PANTHER" id="PTHR42983">
    <property type="entry name" value="DINITROGENASE IRON-MOLYBDENUM COFACTOR PROTEIN-RELATED"/>
    <property type="match status" value="1"/>
</dbReference>
<dbReference type="PANTHER" id="PTHR42983:SF1">
    <property type="entry name" value="IRON-MOLYBDENUM PROTEIN"/>
    <property type="match status" value="1"/>
</dbReference>
<sequence length="111" mass="11381">MDSQVDPRFGRAAYFVIVDTETMDFSVIENESAAAAGGAGISSGKVVIDADVEAVLTGNCGPNAERTLTAAGVKLYTAVTGTVAEAVELFKSGKLTEAAGPNVQPHFGMNN</sequence>
<dbReference type="EMBL" id="BARU01029865">
    <property type="protein sequence ID" value="GAH71879.1"/>
    <property type="molecule type" value="Genomic_DNA"/>
</dbReference>
<dbReference type="Pfam" id="PF02579">
    <property type="entry name" value="Nitro_FeMo-Co"/>
    <property type="match status" value="1"/>
</dbReference>
<evidence type="ECO:0000313" key="2">
    <source>
        <dbReference type="EMBL" id="GAH71879.1"/>
    </source>
</evidence>
<dbReference type="InterPro" id="IPR003731">
    <property type="entry name" value="Di-Nase_FeMo-co_biosynth"/>
</dbReference>
<dbReference type="SUPFAM" id="SSF53146">
    <property type="entry name" value="Nitrogenase accessory factor-like"/>
    <property type="match status" value="1"/>
</dbReference>
<proteinExistence type="predicted"/>
<protein>
    <recommendedName>
        <fullName evidence="1">Dinitrogenase iron-molybdenum cofactor biosynthesis domain-containing protein</fullName>
    </recommendedName>
</protein>
<organism evidence="2">
    <name type="scientific">marine sediment metagenome</name>
    <dbReference type="NCBI Taxonomy" id="412755"/>
    <lineage>
        <taxon>unclassified sequences</taxon>
        <taxon>metagenomes</taxon>
        <taxon>ecological metagenomes</taxon>
    </lineage>
</organism>
<comment type="caution">
    <text evidence="2">The sequence shown here is derived from an EMBL/GenBank/DDBJ whole genome shotgun (WGS) entry which is preliminary data.</text>
</comment>
<name>X1J0K1_9ZZZZ</name>
<evidence type="ECO:0000259" key="1">
    <source>
        <dbReference type="Pfam" id="PF02579"/>
    </source>
</evidence>
<dbReference type="InterPro" id="IPR036105">
    <property type="entry name" value="DiNase_FeMo-co_biosyn_sf"/>
</dbReference>
<reference evidence="2" key="1">
    <citation type="journal article" date="2014" name="Front. Microbiol.">
        <title>High frequency of phylogenetically diverse reductive dehalogenase-homologous genes in deep subseafloor sedimentary metagenomes.</title>
        <authorList>
            <person name="Kawai M."/>
            <person name="Futagami T."/>
            <person name="Toyoda A."/>
            <person name="Takaki Y."/>
            <person name="Nishi S."/>
            <person name="Hori S."/>
            <person name="Arai W."/>
            <person name="Tsubouchi T."/>
            <person name="Morono Y."/>
            <person name="Uchiyama I."/>
            <person name="Ito T."/>
            <person name="Fujiyama A."/>
            <person name="Inagaki F."/>
            <person name="Takami H."/>
        </authorList>
    </citation>
    <scope>NUCLEOTIDE SEQUENCE</scope>
    <source>
        <strain evidence="2">Expedition CK06-06</strain>
    </source>
</reference>
<feature type="domain" description="Dinitrogenase iron-molybdenum cofactor biosynthesis" evidence="1">
    <location>
        <begin position="2"/>
        <end position="91"/>
    </location>
</feature>